<dbReference type="OrthoDB" id="2019572at2759"/>
<evidence type="ECO:0000313" key="8">
    <source>
        <dbReference type="Proteomes" id="UP000001940"/>
    </source>
</evidence>
<evidence type="ECO:0000256" key="3">
    <source>
        <dbReference type="ARBA" id="ARBA00022679"/>
    </source>
</evidence>
<dbReference type="Pfam" id="PF02485">
    <property type="entry name" value="Branch"/>
    <property type="match status" value="1"/>
</dbReference>
<dbReference type="PANTHER" id="PTHR46671:SF10">
    <property type="entry name" value="ALPHA-1,6-MANNOSYL-GLYCOPROTEIN 6-BETA-N-ACETYLGLUCOSAMINYLTRANSFERASE-RELATED"/>
    <property type="match status" value="1"/>
</dbReference>
<evidence type="ECO:0000256" key="4">
    <source>
        <dbReference type="ARBA" id="ARBA00023136"/>
    </source>
</evidence>
<dbReference type="PhylomeDB" id="O02312"/>
<dbReference type="UCSC" id="T09E11.6">
    <property type="organism name" value="c. elegans"/>
</dbReference>
<evidence type="ECO:0000256" key="1">
    <source>
        <dbReference type="ARBA" id="ARBA00004606"/>
    </source>
</evidence>
<dbReference type="CAZy" id="GT14">
    <property type="family name" value="Glycosyltransferase Family 14"/>
</dbReference>
<dbReference type="RefSeq" id="NP_493130.2">
    <property type="nucleotide sequence ID" value="NM_060729.2"/>
</dbReference>
<reference evidence="7 8" key="1">
    <citation type="journal article" date="1998" name="Science">
        <title>Genome sequence of the nematode C. elegans: a platform for investigating biology.</title>
        <authorList>
            <consortium name="The C. elegans sequencing consortium"/>
            <person name="Sulson J.E."/>
            <person name="Waterston R."/>
        </authorList>
    </citation>
    <scope>NUCLEOTIDE SEQUENCE [LARGE SCALE GENOMIC DNA]</scope>
    <source>
        <strain evidence="7 8">Bristol N2</strain>
    </source>
</reference>
<dbReference type="EMBL" id="BX284601">
    <property type="protein sequence ID" value="CAB03539.2"/>
    <property type="molecule type" value="Genomic_DNA"/>
</dbReference>
<evidence type="ECO:0000256" key="6">
    <source>
        <dbReference type="SAM" id="Phobius"/>
    </source>
</evidence>
<dbReference type="GO" id="GO:0016020">
    <property type="term" value="C:membrane"/>
    <property type="evidence" value="ECO:0007669"/>
    <property type="project" value="UniProtKB-SubCell"/>
</dbReference>
<dbReference type="GO" id="GO:0016757">
    <property type="term" value="F:glycosyltransferase activity"/>
    <property type="evidence" value="ECO:0007669"/>
    <property type="project" value="UniProtKB-KW"/>
</dbReference>
<dbReference type="PIR" id="T24745">
    <property type="entry name" value="T24745"/>
</dbReference>
<evidence type="ECO:0000313" key="7">
    <source>
        <dbReference type="EMBL" id="CAB03539.2"/>
    </source>
</evidence>
<dbReference type="InterPro" id="IPR003406">
    <property type="entry name" value="Glyco_trans_14"/>
</dbReference>
<comment type="subcellular location">
    <subcellularLocation>
        <location evidence="1">Membrane</location>
        <topology evidence="1">Single-pass type II membrane protein</topology>
    </subcellularLocation>
</comment>
<dbReference type="AGR" id="WB:WBGene00011655"/>
<dbReference type="eggNOG" id="KOG0799">
    <property type="taxonomic scope" value="Eukaryota"/>
</dbReference>
<feature type="transmembrane region" description="Helical" evidence="6">
    <location>
        <begin position="21"/>
        <end position="40"/>
    </location>
</feature>
<dbReference type="AlphaFoldDB" id="O02312"/>
<dbReference type="GeneID" id="188334"/>
<dbReference type="STRING" id="6239.T09E11.6.1"/>
<dbReference type="Proteomes" id="UP000001940">
    <property type="component" value="Chromosome I"/>
</dbReference>
<dbReference type="InParanoid" id="O02312"/>
<dbReference type="PANTHER" id="PTHR46671">
    <property type="entry name" value="PROTEIN CBG11221"/>
    <property type="match status" value="1"/>
</dbReference>
<dbReference type="FunCoup" id="O02312">
    <property type="interactions" value="8"/>
</dbReference>
<dbReference type="KEGG" id="cel:CELE_T09E11.6"/>
<dbReference type="HOGENOM" id="CLU_032341_2_0_1"/>
<name>O02312_CAEEL</name>
<dbReference type="SMR" id="O02312"/>
<dbReference type="WormBase" id="T09E11.6">
    <property type="protein sequence ID" value="CE40573"/>
    <property type="gene ID" value="WBGene00011655"/>
</dbReference>
<keyword evidence="5" id="KW-0325">Glycoprotein</keyword>
<keyword evidence="3" id="KW-0808">Transferase</keyword>
<protein>
    <submittedName>
        <fullName evidence="7">Beta-1,3-galactosyl-O-glycosyl-glycoprotein beta-1,6-N-acetylglucosaminyltransferase 3</fullName>
    </submittedName>
</protein>
<sequence>MSNILYILIKNFLSSKSSLNRWLLLIIAASFISYFLVILLEEKEEPYQTLSESTLSNCEQGPTKQDLHRHHTDIADVYRERGFADDKRGSYRRRPETAHVDCGRILAGDKPYLQSLTGTNRVKIVENCNLNMSCKAIRSRILPSNDNILRPLKHGIAFARIVYKDYEFIEKQVQVSFHPQNAFCFVIDINASEEFKKRMRALAACMPNVIVLADEDPVYSSGHNVNLVHNKCLKALLDIPGWNYALLLQNHDLIMKSVYEMEQIFEWLGGANDIFVTHEIGRVDVKKLKWDPMSLKLFINETEMDKLLLTTPMKIVKGWVHCSLSRASVEWMFQKLDPSIFMHQLNQGRYGVDEQYFPILQANAEFGMPGHFTDECLQQGKTTEFITRIALWVPESKCDTNMTRHAVCIIGLEHFQAVASFTHLMFNKVIPSFDNSIVECTAELLHNRTFLGQVDHPLKEDYYKNMVNVLYHKHHLEPGYKLNCTPRYSELWKE</sequence>
<keyword evidence="8" id="KW-1185">Reference proteome</keyword>
<keyword evidence="4 6" id="KW-0472">Membrane</keyword>
<gene>
    <name evidence="7" type="ORF">CELE_T09E11.6</name>
    <name evidence="7 9" type="ORF">T09E11.6</name>
</gene>
<evidence type="ECO:0000313" key="9">
    <source>
        <dbReference type="WormBase" id="T09E11.6"/>
    </source>
</evidence>
<keyword evidence="6" id="KW-0812">Transmembrane</keyword>
<organism evidence="7 8">
    <name type="scientific">Caenorhabditis elegans</name>
    <dbReference type="NCBI Taxonomy" id="6239"/>
    <lineage>
        <taxon>Eukaryota</taxon>
        <taxon>Metazoa</taxon>
        <taxon>Ecdysozoa</taxon>
        <taxon>Nematoda</taxon>
        <taxon>Chromadorea</taxon>
        <taxon>Rhabditida</taxon>
        <taxon>Rhabditina</taxon>
        <taxon>Rhabditomorpha</taxon>
        <taxon>Rhabditoidea</taxon>
        <taxon>Rhabditidae</taxon>
        <taxon>Peloderinae</taxon>
        <taxon>Caenorhabditis</taxon>
    </lineage>
</organism>
<keyword evidence="6" id="KW-1133">Transmembrane helix</keyword>
<evidence type="ECO:0000256" key="5">
    <source>
        <dbReference type="ARBA" id="ARBA00023180"/>
    </source>
</evidence>
<dbReference type="CTD" id="188334"/>
<accession>O02312</accession>
<proteinExistence type="predicted"/>
<evidence type="ECO:0000256" key="2">
    <source>
        <dbReference type="ARBA" id="ARBA00022676"/>
    </source>
</evidence>
<dbReference type="PaxDb" id="6239-T09E11.6"/>
<keyword evidence="2" id="KW-0328">Glycosyltransferase</keyword>